<feature type="compositionally biased region" description="Low complexity" evidence="1">
    <location>
        <begin position="485"/>
        <end position="495"/>
    </location>
</feature>
<keyword evidence="3" id="KW-1185">Reference proteome</keyword>
<feature type="compositionally biased region" description="Polar residues" evidence="1">
    <location>
        <begin position="297"/>
        <end position="321"/>
    </location>
</feature>
<protein>
    <recommendedName>
        <fullName evidence="4">Mucin-7</fullName>
    </recommendedName>
</protein>
<evidence type="ECO:0008006" key="4">
    <source>
        <dbReference type="Google" id="ProtNLM"/>
    </source>
</evidence>
<dbReference type="RefSeq" id="XP_035339938.1">
    <property type="nucleotide sequence ID" value="XM_035484045.1"/>
</dbReference>
<evidence type="ECO:0000313" key="2">
    <source>
        <dbReference type="EMBL" id="QKX53759.1"/>
    </source>
</evidence>
<feature type="compositionally biased region" description="Low complexity" evidence="1">
    <location>
        <begin position="641"/>
        <end position="652"/>
    </location>
</feature>
<dbReference type="EMBL" id="CP055898">
    <property type="protein sequence ID" value="QKX53759.1"/>
    <property type="molecule type" value="Genomic_DNA"/>
</dbReference>
<feature type="region of interest" description="Disordered" evidence="1">
    <location>
        <begin position="1"/>
        <end position="435"/>
    </location>
</feature>
<accession>A0A7H8QIF6</accession>
<name>A0A7H8QIF6_TALRU</name>
<feature type="region of interest" description="Disordered" evidence="1">
    <location>
        <begin position="484"/>
        <end position="668"/>
    </location>
</feature>
<evidence type="ECO:0000313" key="3">
    <source>
        <dbReference type="Proteomes" id="UP000509510"/>
    </source>
</evidence>
<gene>
    <name evidence="2" type="ORF">TRUGW13939_00839</name>
</gene>
<proteinExistence type="predicted"/>
<organism evidence="2 3">
    <name type="scientific">Talaromyces rugulosus</name>
    <name type="common">Penicillium rugulosum</name>
    <dbReference type="NCBI Taxonomy" id="121627"/>
    <lineage>
        <taxon>Eukaryota</taxon>
        <taxon>Fungi</taxon>
        <taxon>Dikarya</taxon>
        <taxon>Ascomycota</taxon>
        <taxon>Pezizomycotina</taxon>
        <taxon>Eurotiomycetes</taxon>
        <taxon>Eurotiomycetidae</taxon>
        <taxon>Eurotiales</taxon>
        <taxon>Trichocomaceae</taxon>
        <taxon>Talaromyces</taxon>
        <taxon>Talaromyces sect. Islandici</taxon>
    </lineage>
</organism>
<feature type="compositionally biased region" description="Basic and acidic residues" evidence="1">
    <location>
        <begin position="527"/>
        <end position="583"/>
    </location>
</feature>
<feature type="compositionally biased region" description="Low complexity" evidence="1">
    <location>
        <begin position="424"/>
        <end position="435"/>
    </location>
</feature>
<feature type="compositionally biased region" description="Low complexity" evidence="1">
    <location>
        <begin position="18"/>
        <end position="45"/>
    </location>
</feature>
<sequence>MAALPTSGGVRSLLAKFENSNSSNNNENNANNNSDISPPSRGRPSGDSDDNASNRPLSKVRASFVSVERNGQGSPTPGLLRRTDSYGTDKDWSQRSATVSPSTQLETASITSLGTSPQKIRTPLASFPRNEASEASESRPVPAVKEAPKPSTAPKADTAKPLGHKTTTKPADKPVDSATNKHLAPTRTIKKSASAVAISKDASTTNPTAKPVSTKEKKPPVPTSRTTTASSRTTAQLDKPAATRPTAARNAAIAPRPERANTPSRDTARTSTAQASPRTKAATRSPTRPVRLPASLVTPTAASSAKTGSLARSQSHANLKSSPKIASPKTLSRKPSTLRPDVSRLAAHAIPDRPKSRVSNTSSRSGQEDGFLARMMRPTASSASKTQDRVEPRSPPKLASAAKIARKNDAVPQAPKLATEKLRSSVSEPVSAAVEPKVAKVAAKMDTVVEVASPKSKPDVAKPEPVAEVISVVPEPFVAESPKIAVEAPPAAVPATDKPVEDIAVEKKPVDEKTEKKVENQTEEQTEEKPAEEHPVEEKPVEENPVEEKPVEEKPVEEKAVGTKQVEEKPVEEPSLDIAKDSTPEADASPEVKDQPEEPVPEVKVVQEEPEPEKQEQPVNEPAGTTDIIPTEPETSSKDPVSTAEEPTSVEVTTEKEEPKTGVPTEQI</sequence>
<dbReference type="GeneID" id="55988352"/>
<feature type="compositionally biased region" description="Basic and acidic residues" evidence="1">
    <location>
        <begin position="81"/>
        <end position="93"/>
    </location>
</feature>
<dbReference type="Proteomes" id="UP000509510">
    <property type="component" value="Chromosome I"/>
</dbReference>
<dbReference type="OrthoDB" id="3600083at2759"/>
<evidence type="ECO:0000256" key="1">
    <source>
        <dbReference type="SAM" id="MobiDB-lite"/>
    </source>
</evidence>
<feature type="compositionally biased region" description="Polar residues" evidence="1">
    <location>
        <begin position="94"/>
        <end position="119"/>
    </location>
</feature>
<feature type="compositionally biased region" description="Polar residues" evidence="1">
    <location>
        <begin position="262"/>
        <end position="286"/>
    </location>
</feature>
<feature type="compositionally biased region" description="Low complexity" evidence="1">
    <location>
        <begin position="223"/>
        <end position="255"/>
    </location>
</feature>
<reference evidence="3" key="1">
    <citation type="submission" date="2020-06" db="EMBL/GenBank/DDBJ databases">
        <title>A chromosome-scale genome assembly of Talaromyces rugulosus W13939.</title>
        <authorList>
            <person name="Wang B."/>
            <person name="Guo L."/>
            <person name="Ye K."/>
            <person name="Wang L."/>
        </authorList>
    </citation>
    <scope>NUCLEOTIDE SEQUENCE [LARGE SCALE GENOMIC DNA]</scope>
    <source>
        <strain evidence="3">W13939</strain>
    </source>
</reference>
<feature type="compositionally biased region" description="Basic and acidic residues" evidence="1">
    <location>
        <begin position="498"/>
        <end position="520"/>
    </location>
</feature>
<dbReference type="KEGG" id="trg:TRUGW13939_00839"/>
<dbReference type="AlphaFoldDB" id="A0A7H8QIF6"/>